<dbReference type="PANTHER" id="PTHR31062">
    <property type="entry name" value="XYLOGLUCAN ENDOTRANSGLUCOSYLASE/HYDROLASE PROTEIN 8-RELATED"/>
    <property type="match status" value="1"/>
</dbReference>
<accession>A0A368QST0</accession>
<feature type="signal peptide" evidence="4">
    <location>
        <begin position="1"/>
        <end position="21"/>
    </location>
</feature>
<keyword evidence="4" id="KW-0732">Signal</keyword>
<sequence length="234" mass="26254">MASKVRPWLLLLLLLLVLVAGAGLTLVAEAGPAPSLDDNYVKQWGAGFRSKSLYGSGFFHVRMKVPSWYTTGVVMTFYVDFEFLGDKGGVPVTLQTNVILNGQNKEQRLHLWLFVDDTPVQVLKNLSGTVPGYEFPANLAMLIRASIWDGSDWATDGGRTKHDACDLPDLWWNRGGYRDTTAEQRAAYEGVRKNHMSYDYCADKDRFPNFRWPNGWPARPGTSPIRPGLFRPAQ</sequence>
<comment type="function">
    <text evidence="4">Catalyzes xyloglucan endohydrolysis (XEH) and/or endotransglycosylation (XET). Cleaves and religates xyloglucan polymers, an essential constituent of the primary cell wall, and thereby participates in cell wall construction of growing tissues.</text>
</comment>
<evidence type="ECO:0000256" key="3">
    <source>
        <dbReference type="ARBA" id="ARBA00023295"/>
    </source>
</evidence>
<dbReference type="GO" id="GO:0071555">
    <property type="term" value="P:cell wall organization"/>
    <property type="evidence" value="ECO:0007669"/>
    <property type="project" value="UniProtKB-KW"/>
</dbReference>
<keyword evidence="4" id="KW-0964">Secreted</keyword>
<dbReference type="Pfam" id="PF00722">
    <property type="entry name" value="Glyco_hydro_16"/>
    <property type="match status" value="1"/>
</dbReference>
<evidence type="ECO:0000256" key="4">
    <source>
        <dbReference type="RuleBase" id="RU361120"/>
    </source>
</evidence>
<dbReference type="InterPro" id="IPR013320">
    <property type="entry name" value="ConA-like_dom_sf"/>
</dbReference>
<comment type="similarity">
    <text evidence="4">Belongs to the glycosyl hydrolase 16 family.</text>
</comment>
<dbReference type="InterPro" id="IPR000757">
    <property type="entry name" value="Beta-glucanase-like"/>
</dbReference>
<organism evidence="7">
    <name type="scientific">Setaria italica</name>
    <name type="common">Foxtail millet</name>
    <name type="synonym">Panicum italicum</name>
    <dbReference type="NCBI Taxonomy" id="4555"/>
    <lineage>
        <taxon>Eukaryota</taxon>
        <taxon>Viridiplantae</taxon>
        <taxon>Streptophyta</taxon>
        <taxon>Embryophyta</taxon>
        <taxon>Tracheophyta</taxon>
        <taxon>Spermatophyta</taxon>
        <taxon>Magnoliopsida</taxon>
        <taxon>Liliopsida</taxon>
        <taxon>Poales</taxon>
        <taxon>Poaceae</taxon>
        <taxon>PACMAD clade</taxon>
        <taxon>Panicoideae</taxon>
        <taxon>Panicodae</taxon>
        <taxon>Paniceae</taxon>
        <taxon>Cenchrinae</taxon>
        <taxon>Setaria</taxon>
    </lineage>
</organism>
<dbReference type="GO" id="GO:0004553">
    <property type="term" value="F:hydrolase activity, hydrolyzing O-glycosyl compounds"/>
    <property type="evidence" value="ECO:0007669"/>
    <property type="project" value="InterPro"/>
</dbReference>
<dbReference type="Pfam" id="PF06955">
    <property type="entry name" value="XET_C"/>
    <property type="match status" value="1"/>
</dbReference>
<comment type="subcellular location">
    <subcellularLocation>
        <location evidence="4">Secreted</location>
        <location evidence="4">Cell wall</location>
    </subcellularLocation>
    <subcellularLocation>
        <location evidence="4">Secreted</location>
        <location evidence="4">Extracellular space</location>
        <location evidence="4">Apoplast</location>
    </subcellularLocation>
</comment>
<proteinExistence type="inferred from homology"/>
<evidence type="ECO:0000256" key="2">
    <source>
        <dbReference type="ARBA" id="ARBA00022801"/>
    </source>
</evidence>
<comment type="PTM">
    <text evidence="4">Contains at least one intrachain disulfide bond essential for its enzymatic activity.</text>
</comment>
<protein>
    <recommendedName>
        <fullName evidence="4">Xyloglucan endotransglucosylase/hydrolase</fullName>
        <ecNumber evidence="4">2.4.1.207</ecNumber>
    </recommendedName>
</protein>
<evidence type="ECO:0000256" key="1">
    <source>
        <dbReference type="ARBA" id="ARBA00022679"/>
    </source>
</evidence>
<dbReference type="GO" id="GO:0016762">
    <property type="term" value="F:xyloglucan:xyloglucosyl transferase activity"/>
    <property type="evidence" value="ECO:0007669"/>
    <property type="project" value="UniProtKB-EC"/>
</dbReference>
<dbReference type="GO" id="GO:0044042">
    <property type="term" value="P:glucan metabolic process"/>
    <property type="evidence" value="ECO:0007669"/>
    <property type="project" value="InterPro"/>
</dbReference>
<keyword evidence="3 4" id="KW-0326">Glycosidase</keyword>
<dbReference type="GO" id="GO:0048046">
    <property type="term" value="C:apoplast"/>
    <property type="evidence" value="ECO:0007669"/>
    <property type="project" value="UniProtKB-SubCell"/>
</dbReference>
<dbReference type="STRING" id="4555.A0A368QST0"/>
<evidence type="ECO:0000259" key="6">
    <source>
        <dbReference type="Pfam" id="PF06955"/>
    </source>
</evidence>
<gene>
    <name evidence="7" type="ORF">SETIT_4G104800v2</name>
</gene>
<dbReference type="EC" id="2.4.1.207" evidence="4"/>
<keyword evidence="2 4" id="KW-0378">Hydrolase</keyword>
<keyword evidence="4" id="KW-0052">Apoplast</keyword>
<dbReference type="InterPro" id="IPR010713">
    <property type="entry name" value="XET_C"/>
</dbReference>
<dbReference type="EMBL" id="CM003531">
    <property type="protein sequence ID" value="RCV21021.1"/>
    <property type="molecule type" value="Genomic_DNA"/>
</dbReference>
<name>A0A368QST0_SETIT</name>
<keyword evidence="4" id="KW-0961">Cell wall biogenesis/degradation</keyword>
<dbReference type="InterPro" id="IPR044791">
    <property type="entry name" value="Beta-glucanase/XTH"/>
</dbReference>
<reference evidence="7" key="2">
    <citation type="submission" date="2015-07" db="EMBL/GenBank/DDBJ databases">
        <authorList>
            <person name="Noorani M."/>
        </authorList>
    </citation>
    <scope>NUCLEOTIDE SEQUENCE</scope>
    <source>
        <strain evidence="7">Yugu1</strain>
    </source>
</reference>
<evidence type="ECO:0000259" key="5">
    <source>
        <dbReference type="Pfam" id="PF00722"/>
    </source>
</evidence>
<dbReference type="SUPFAM" id="SSF49899">
    <property type="entry name" value="Concanavalin A-like lectins/glucanases"/>
    <property type="match status" value="1"/>
</dbReference>
<keyword evidence="1 4" id="KW-0808">Transferase</keyword>
<evidence type="ECO:0000313" key="7">
    <source>
        <dbReference type="EMBL" id="RCV21021.1"/>
    </source>
</evidence>
<dbReference type="AlphaFoldDB" id="A0A368QST0"/>
<reference evidence="7" key="1">
    <citation type="journal article" date="2012" name="Nat. Biotechnol.">
        <title>Reference genome sequence of the model plant Setaria.</title>
        <authorList>
            <person name="Bennetzen J.L."/>
            <person name="Schmutz J."/>
            <person name="Wang H."/>
            <person name="Percifield R."/>
            <person name="Hawkins J."/>
            <person name="Pontaroli A.C."/>
            <person name="Estep M."/>
            <person name="Feng L."/>
            <person name="Vaughn J.N."/>
            <person name="Grimwood J."/>
            <person name="Jenkins J."/>
            <person name="Barry K."/>
            <person name="Lindquist E."/>
            <person name="Hellsten U."/>
            <person name="Deshpande S."/>
            <person name="Wang X."/>
            <person name="Wu X."/>
            <person name="Mitros T."/>
            <person name="Triplett J."/>
            <person name="Yang X."/>
            <person name="Ye C.Y."/>
            <person name="Mauro-Herrera M."/>
            <person name="Wang L."/>
            <person name="Li P."/>
            <person name="Sharma M."/>
            <person name="Sharma R."/>
            <person name="Ronald P.C."/>
            <person name="Panaud O."/>
            <person name="Kellogg E.A."/>
            <person name="Brutnell T.P."/>
            <person name="Doust A.N."/>
            <person name="Tuskan G.A."/>
            <person name="Rokhsar D."/>
            <person name="Devos K.M."/>
        </authorList>
    </citation>
    <scope>NUCLEOTIDE SEQUENCE [LARGE SCALE GENOMIC DNA]</scope>
    <source>
        <strain evidence="7">Yugu1</strain>
    </source>
</reference>
<feature type="domain" description="Xyloglucan endo-transglycosylase C-terminal" evidence="6">
    <location>
        <begin position="169"/>
        <end position="209"/>
    </location>
</feature>
<feature type="domain" description="GH16" evidence="5">
    <location>
        <begin position="112"/>
        <end position="163"/>
    </location>
</feature>
<dbReference type="OrthoDB" id="4781at2759"/>
<dbReference type="Gene3D" id="2.60.120.200">
    <property type="match status" value="2"/>
</dbReference>
<keyword evidence="4" id="KW-0134">Cell wall</keyword>
<feature type="chain" id="PRO_5016481991" description="Xyloglucan endotransglucosylase/hydrolase" evidence="4">
    <location>
        <begin position="22"/>
        <end position="234"/>
    </location>
</feature>